<accession>A0AAE3E6P6</accession>
<dbReference type="AlphaFoldDB" id="A0AAE3E6P6"/>
<evidence type="ECO:0000313" key="1">
    <source>
        <dbReference type="EMBL" id="MCC2229487.1"/>
    </source>
</evidence>
<name>A0AAE3E6P6_9FIRM</name>
<dbReference type="RefSeq" id="WP_308452325.1">
    <property type="nucleotide sequence ID" value="NZ_JAJEQR010000002.1"/>
</dbReference>
<dbReference type="EMBL" id="JAJEQR010000002">
    <property type="protein sequence ID" value="MCC2229487.1"/>
    <property type="molecule type" value="Genomic_DNA"/>
</dbReference>
<evidence type="ECO:0000313" key="2">
    <source>
        <dbReference type="Proteomes" id="UP001198182"/>
    </source>
</evidence>
<keyword evidence="2" id="KW-1185">Reference proteome</keyword>
<protein>
    <submittedName>
        <fullName evidence="1">Uncharacterized protein</fullName>
    </submittedName>
</protein>
<gene>
    <name evidence="1" type="ORF">LKD81_00540</name>
</gene>
<organism evidence="1 2">
    <name type="scientific">Hominifimenecus microfluidus</name>
    <dbReference type="NCBI Taxonomy" id="2885348"/>
    <lineage>
        <taxon>Bacteria</taxon>
        <taxon>Bacillati</taxon>
        <taxon>Bacillota</taxon>
        <taxon>Clostridia</taxon>
        <taxon>Lachnospirales</taxon>
        <taxon>Lachnospiraceae</taxon>
        <taxon>Hominifimenecus</taxon>
    </lineage>
</organism>
<sequence length="120" mass="14271">MGKAYTKKEHDKCKQVAEAFQELYAMYGDMCVLDAGDFGFVHLKWFRDGYFDGNTVYTDSREMFDDLWEMWMDYVLLAPVKGTDREELDYDELYAELPEDKKTEYEQKRQELLELSGLND</sequence>
<proteinExistence type="predicted"/>
<dbReference type="Proteomes" id="UP001198182">
    <property type="component" value="Unassembled WGS sequence"/>
</dbReference>
<reference evidence="1" key="1">
    <citation type="submission" date="2021-10" db="EMBL/GenBank/DDBJ databases">
        <title>Anaerobic single-cell dispensing facilitates the cultivation of human gut bacteria.</title>
        <authorList>
            <person name="Afrizal A."/>
        </authorList>
    </citation>
    <scope>NUCLEOTIDE SEQUENCE</scope>
    <source>
        <strain evidence="1">CLA-AA-H215</strain>
    </source>
</reference>
<comment type="caution">
    <text evidence="1">The sequence shown here is derived from an EMBL/GenBank/DDBJ whole genome shotgun (WGS) entry which is preliminary data.</text>
</comment>